<keyword evidence="6" id="KW-0520">NAD</keyword>
<dbReference type="Proteomes" id="UP000830236">
    <property type="component" value="Chromosome"/>
</dbReference>
<dbReference type="Gene3D" id="1.20.1090.10">
    <property type="entry name" value="Dehydroquinate synthase-like - alpha domain"/>
    <property type="match status" value="1"/>
</dbReference>
<protein>
    <submittedName>
        <fullName evidence="10">Sn-glycerol-1-phosphate dehydrogenase</fullName>
    </submittedName>
</protein>
<sequence>MTDLAALLDEALKDATDTKAVAFGRGAVHRTGEVFASTFPGKRAVVVGDDNTFNAVGATTTAGEPVAAGPAVVDSLKQAGVELEENIIFPGTPTLYGGYDNVEIIREKLRGLDAIAVVVGSGVLNDLTKLASGELGRPYMVVCTAASMDGYASFGASISKDGFKITRNCPAPAAVVADLDIMAAAPKRLVATGVGDLIEKIPAGEDWIIADMLGVEAINHQVWPLVQGPLREAISQPAQLRAGDADATAGLAAGLLMSGLAMQAAQSSRPASGAGHQFSHLWEMEGHGLDWEPPLTHGFKVGLGTVAICALYDVALRKDISDLDVEARIAAWPSREGMEAHVRQWNQSAPSGLLEAAVVQTDAKYLTPEQLRERIHTLQKLWPQIKETSAKQLLSAEEIADVLKTVGGIYHPAQIGISLEKMRETYTRAQMIRTRYTILDVLWELGILDECVEELFAPGGYWASAPVPTDRVSGAED</sequence>
<name>A0A9E7AGG5_9ACTO</name>
<keyword evidence="9" id="KW-1208">Phospholipid metabolism</keyword>
<organism evidence="10 11">
    <name type="scientific">Actinomyces graevenitzii</name>
    <dbReference type="NCBI Taxonomy" id="55565"/>
    <lineage>
        <taxon>Bacteria</taxon>
        <taxon>Bacillati</taxon>
        <taxon>Actinomycetota</taxon>
        <taxon>Actinomycetes</taxon>
        <taxon>Actinomycetales</taxon>
        <taxon>Actinomycetaceae</taxon>
        <taxon>Actinomyces</taxon>
    </lineage>
</organism>
<dbReference type="PANTHER" id="PTHR43616:SF5">
    <property type="entry name" value="GLYCEROL DEHYDROGENASE 1"/>
    <property type="match status" value="1"/>
</dbReference>
<accession>A0A9E7AGG5</accession>
<keyword evidence="2" id="KW-0444">Lipid biosynthesis</keyword>
<evidence type="ECO:0000256" key="7">
    <source>
        <dbReference type="ARBA" id="ARBA00023098"/>
    </source>
</evidence>
<dbReference type="Pfam" id="PF13685">
    <property type="entry name" value="Fe-ADH_2"/>
    <property type="match status" value="1"/>
</dbReference>
<evidence type="ECO:0000313" key="10">
    <source>
        <dbReference type="EMBL" id="UQF79960.1"/>
    </source>
</evidence>
<reference evidence="10" key="1">
    <citation type="submission" date="2022-05" db="EMBL/GenBank/DDBJ databases">
        <title>Using nanopore sequencing to obtain complete genomes from saliva samples.</title>
        <authorList>
            <person name="Baker J.L."/>
        </authorList>
    </citation>
    <scope>NUCLEOTIDE SEQUENCE</scope>
    <source>
        <strain evidence="10">JCVI-JB-Ag32</strain>
    </source>
</reference>
<keyword evidence="3" id="KW-0479">Metal-binding</keyword>
<dbReference type="GO" id="GO:0008654">
    <property type="term" value="P:phospholipid biosynthetic process"/>
    <property type="evidence" value="ECO:0007669"/>
    <property type="project" value="UniProtKB-KW"/>
</dbReference>
<dbReference type="GO" id="GO:0046872">
    <property type="term" value="F:metal ion binding"/>
    <property type="evidence" value="ECO:0007669"/>
    <property type="project" value="UniProtKB-KW"/>
</dbReference>
<evidence type="ECO:0000313" key="11">
    <source>
        <dbReference type="Proteomes" id="UP000830236"/>
    </source>
</evidence>
<dbReference type="CDD" id="cd08175">
    <property type="entry name" value="G1PDH"/>
    <property type="match status" value="1"/>
</dbReference>
<dbReference type="InterPro" id="IPR032837">
    <property type="entry name" value="G1PDH"/>
</dbReference>
<dbReference type="Gene3D" id="3.40.50.1970">
    <property type="match status" value="1"/>
</dbReference>
<evidence type="ECO:0000256" key="4">
    <source>
        <dbReference type="ARBA" id="ARBA00022857"/>
    </source>
</evidence>
<dbReference type="AlphaFoldDB" id="A0A9E7AGG5"/>
<dbReference type="EMBL" id="CP097095">
    <property type="protein sequence ID" value="UQF79960.1"/>
    <property type="molecule type" value="Genomic_DNA"/>
</dbReference>
<evidence type="ECO:0000256" key="9">
    <source>
        <dbReference type="ARBA" id="ARBA00023264"/>
    </source>
</evidence>
<dbReference type="GO" id="GO:0016614">
    <property type="term" value="F:oxidoreductase activity, acting on CH-OH group of donors"/>
    <property type="evidence" value="ECO:0007669"/>
    <property type="project" value="InterPro"/>
</dbReference>
<dbReference type="SUPFAM" id="SSF56796">
    <property type="entry name" value="Dehydroquinate synthase-like"/>
    <property type="match status" value="1"/>
</dbReference>
<evidence type="ECO:0000256" key="6">
    <source>
        <dbReference type="ARBA" id="ARBA00023027"/>
    </source>
</evidence>
<keyword evidence="1" id="KW-0963">Cytoplasm</keyword>
<keyword evidence="5" id="KW-0560">Oxidoreductase</keyword>
<evidence type="ECO:0000256" key="2">
    <source>
        <dbReference type="ARBA" id="ARBA00022516"/>
    </source>
</evidence>
<dbReference type="InterPro" id="IPR016205">
    <property type="entry name" value="Glycerol_DH"/>
</dbReference>
<dbReference type="KEGG" id="agh:M3I41_01410"/>
<gene>
    <name evidence="10" type="ORF">M3I41_01410</name>
</gene>
<proteinExistence type="predicted"/>
<evidence type="ECO:0000256" key="5">
    <source>
        <dbReference type="ARBA" id="ARBA00023002"/>
    </source>
</evidence>
<keyword evidence="8" id="KW-0594">Phospholipid biosynthesis</keyword>
<evidence type="ECO:0000256" key="8">
    <source>
        <dbReference type="ARBA" id="ARBA00023209"/>
    </source>
</evidence>
<keyword evidence="4" id="KW-0521">NADP</keyword>
<evidence type="ECO:0000256" key="1">
    <source>
        <dbReference type="ARBA" id="ARBA00022490"/>
    </source>
</evidence>
<evidence type="ECO:0000256" key="3">
    <source>
        <dbReference type="ARBA" id="ARBA00022723"/>
    </source>
</evidence>
<dbReference type="PANTHER" id="PTHR43616">
    <property type="entry name" value="GLYCEROL DEHYDROGENASE"/>
    <property type="match status" value="1"/>
</dbReference>
<keyword evidence="7" id="KW-0443">Lipid metabolism</keyword>